<reference evidence="1 2" key="1">
    <citation type="submission" date="2019-05" db="EMBL/GenBank/DDBJ databases">
        <title>Draft genome sequence of Nonomuraea zeae DSM 100528.</title>
        <authorList>
            <person name="Saricaoglu S."/>
            <person name="Isik K."/>
        </authorList>
    </citation>
    <scope>NUCLEOTIDE SEQUENCE [LARGE SCALE GENOMIC DNA]</scope>
    <source>
        <strain evidence="1 2">DSM 100528</strain>
    </source>
</reference>
<evidence type="ECO:0000313" key="2">
    <source>
        <dbReference type="Proteomes" id="UP000306628"/>
    </source>
</evidence>
<dbReference type="Proteomes" id="UP000306628">
    <property type="component" value="Unassembled WGS sequence"/>
</dbReference>
<organism evidence="1 2">
    <name type="scientific">Nonomuraea zeae</name>
    <dbReference type="NCBI Taxonomy" id="1642303"/>
    <lineage>
        <taxon>Bacteria</taxon>
        <taxon>Bacillati</taxon>
        <taxon>Actinomycetota</taxon>
        <taxon>Actinomycetes</taxon>
        <taxon>Streptosporangiales</taxon>
        <taxon>Streptosporangiaceae</taxon>
        <taxon>Nonomuraea</taxon>
    </lineage>
</organism>
<evidence type="ECO:0008006" key="3">
    <source>
        <dbReference type="Google" id="ProtNLM"/>
    </source>
</evidence>
<keyword evidence="2" id="KW-1185">Reference proteome</keyword>
<name>A0A5S4GNV9_9ACTN</name>
<accession>A0A5S4GNV9</accession>
<dbReference type="OrthoDB" id="3513361at2"/>
<dbReference type="AlphaFoldDB" id="A0A5S4GNV9"/>
<dbReference type="EMBL" id="VCKX01000042">
    <property type="protein sequence ID" value="TMR34638.1"/>
    <property type="molecule type" value="Genomic_DNA"/>
</dbReference>
<gene>
    <name evidence="1" type="ORF">ETD85_16050</name>
</gene>
<dbReference type="PROSITE" id="PS51257">
    <property type="entry name" value="PROKAR_LIPOPROTEIN"/>
    <property type="match status" value="1"/>
</dbReference>
<comment type="caution">
    <text evidence="1">The sequence shown here is derived from an EMBL/GenBank/DDBJ whole genome shotgun (WGS) entry which is preliminary data.</text>
</comment>
<evidence type="ECO:0000313" key="1">
    <source>
        <dbReference type="EMBL" id="TMR34638.1"/>
    </source>
</evidence>
<protein>
    <recommendedName>
        <fullName evidence="3">Lipoprotein</fullName>
    </recommendedName>
</protein>
<sequence>MIVTANRWGELVVAAGWRIRGLLVALLAIVALAGCSTGTTLPQVPRSQPSWHPLAGDDSRAAADDVCPKGKGPRGLDCRSVAPGYDTCTKRHQVKGSATLCQQALIVAIECRYGEQAIFHSGEDCAASGESYLACRTGSPRRSDEVCAAAEKAFSRCPGDFDPASDFDCLKAREAYYECRADARGDGQFCSTYIVVLGSCRTLRVDCADLLDKYLVCASEGLSPNECAFGLNMRTNCLRDLKDGVFQQIATCDSLWRNAIRDCDGMRGLDVDGPTPCTGGANWDAASYSICEKQGPSSETVGVAYLMDGGSYRMPICWVPENEKHSVSAAAMDAAGVRGVRVEYRHGETRFEPL</sequence>
<proteinExistence type="predicted"/>
<dbReference type="RefSeq" id="WP_138690506.1">
    <property type="nucleotide sequence ID" value="NZ_JBHSAZ010000011.1"/>
</dbReference>